<reference evidence="6" key="2">
    <citation type="journal article" date="2010" name="Arch. Microbiol.">
        <title>Isoeugenol monooxygenase and its putative regulatory gene are located in the eugenol metabolic gene cluster in Pseudomonas nitroreducens Jin1.</title>
        <authorList>
            <person name="Ryu J.Y."/>
            <person name="Seo J."/>
            <person name="Unno T."/>
            <person name="Ahn J.H."/>
            <person name="Yan T."/>
            <person name="Sadowsky M.J."/>
            <person name="Hur H.G."/>
        </authorList>
    </citation>
    <scope>NUCLEOTIDE SEQUENCE</scope>
    <source>
        <strain evidence="6">Jin1</strain>
    </source>
</reference>
<dbReference type="GO" id="GO:0046872">
    <property type="term" value="F:metal ion binding"/>
    <property type="evidence" value="ECO:0007669"/>
    <property type="project" value="UniProtKB-KW"/>
</dbReference>
<dbReference type="SUPFAM" id="SSF46626">
    <property type="entry name" value="Cytochrome c"/>
    <property type="match status" value="1"/>
</dbReference>
<gene>
    <name evidence="6" type="primary">ehyA</name>
</gene>
<sequence>MMNVNYKAVGASLLLAFISQGAWAESPAASGNTPDIYRKTCAYCHEPTVNNGRVIARSLGPTLRGRQIPPQYAEYMVRHGRGAMPAFSEAEVPPAELKVLGDWIQQSSAPKDAGVAP</sequence>
<keyword evidence="1" id="KW-0349">Heme</keyword>
<evidence type="ECO:0000256" key="3">
    <source>
        <dbReference type="ARBA" id="ARBA00023004"/>
    </source>
</evidence>
<evidence type="ECO:0000256" key="1">
    <source>
        <dbReference type="ARBA" id="ARBA00022617"/>
    </source>
</evidence>
<evidence type="ECO:0000259" key="5">
    <source>
        <dbReference type="Pfam" id="PF13442"/>
    </source>
</evidence>
<dbReference type="GO" id="GO:0009055">
    <property type="term" value="F:electron transfer activity"/>
    <property type="evidence" value="ECO:0007669"/>
    <property type="project" value="InterPro"/>
</dbReference>
<keyword evidence="3" id="KW-0408">Iron</keyword>
<evidence type="ECO:0000256" key="4">
    <source>
        <dbReference type="SAM" id="SignalP"/>
    </source>
</evidence>
<evidence type="ECO:0000256" key="2">
    <source>
        <dbReference type="ARBA" id="ARBA00022723"/>
    </source>
</evidence>
<dbReference type="EMBL" id="FJ851547">
    <property type="protein sequence ID" value="ACP17978.1"/>
    <property type="molecule type" value="Genomic_DNA"/>
</dbReference>
<proteinExistence type="predicted"/>
<dbReference type="Pfam" id="PF13442">
    <property type="entry name" value="Cytochrome_CBB3"/>
    <property type="match status" value="1"/>
</dbReference>
<dbReference type="InterPro" id="IPR009056">
    <property type="entry name" value="Cyt_c-like_dom"/>
</dbReference>
<name>C3VA31_PSENT</name>
<organism evidence="6">
    <name type="scientific">Pseudomonas nitroreducens</name>
    <dbReference type="NCBI Taxonomy" id="46680"/>
    <lineage>
        <taxon>Bacteria</taxon>
        <taxon>Pseudomonadati</taxon>
        <taxon>Pseudomonadota</taxon>
        <taxon>Gammaproteobacteria</taxon>
        <taxon>Pseudomonadales</taxon>
        <taxon>Pseudomonadaceae</taxon>
        <taxon>Pseudomonas</taxon>
    </lineage>
</organism>
<feature type="signal peptide" evidence="4">
    <location>
        <begin position="1"/>
        <end position="24"/>
    </location>
</feature>
<keyword evidence="4" id="KW-0732">Signal</keyword>
<feature type="domain" description="Cytochrome c" evidence="5">
    <location>
        <begin position="35"/>
        <end position="104"/>
    </location>
</feature>
<dbReference type="GO" id="GO:0020037">
    <property type="term" value="F:heme binding"/>
    <property type="evidence" value="ECO:0007669"/>
    <property type="project" value="InterPro"/>
</dbReference>
<dbReference type="AlphaFoldDB" id="C3VA31"/>
<dbReference type="InterPro" id="IPR036909">
    <property type="entry name" value="Cyt_c-like_dom_sf"/>
</dbReference>
<dbReference type="Gene3D" id="1.10.760.10">
    <property type="entry name" value="Cytochrome c-like domain"/>
    <property type="match status" value="1"/>
</dbReference>
<evidence type="ECO:0000313" key="6">
    <source>
        <dbReference type="EMBL" id="ACP17978.1"/>
    </source>
</evidence>
<accession>C3VA31</accession>
<protein>
    <submittedName>
        <fullName evidence="6">Putative eugenol hydroxylase cytochrome C subunit</fullName>
    </submittedName>
</protein>
<feature type="chain" id="PRO_5002933169" evidence="4">
    <location>
        <begin position="25"/>
        <end position="117"/>
    </location>
</feature>
<reference evidence="6" key="1">
    <citation type="submission" date="2009-03" db="EMBL/GenBank/DDBJ databases">
        <authorList>
            <person name="Ryu J.-Y."/>
            <person name="Seo J."/>
            <person name="Unno T."/>
            <person name="Ahn J.-H."/>
            <person name="Sadowsky M.J."/>
            <person name="Hur H.-G."/>
        </authorList>
    </citation>
    <scope>NUCLEOTIDE SEQUENCE</scope>
    <source>
        <strain evidence="6">Jin1</strain>
    </source>
</reference>
<keyword evidence="2" id="KW-0479">Metal-binding</keyword>